<evidence type="ECO:0000313" key="3">
    <source>
        <dbReference type="Proteomes" id="UP001570417"/>
    </source>
</evidence>
<dbReference type="Pfam" id="PF03923">
    <property type="entry name" value="Lipoprotein_16"/>
    <property type="match status" value="1"/>
</dbReference>
<evidence type="ECO:0000313" key="2">
    <source>
        <dbReference type="EMBL" id="MFA0568794.1"/>
    </source>
</evidence>
<proteinExistence type="predicted"/>
<reference evidence="2 3" key="1">
    <citation type="journal article" date="2024" name="ISME J.">
        <title>Tailless and filamentous prophages are predominant in marine Vibrio.</title>
        <authorList>
            <person name="Steensen K."/>
            <person name="Seneca J."/>
            <person name="Bartlau N."/>
            <person name="Yu X.A."/>
            <person name="Hussain F.A."/>
            <person name="Polz M.F."/>
        </authorList>
    </citation>
    <scope>NUCLEOTIDE SEQUENCE [LARGE SCALE GENOMIC DNA]</scope>
    <source>
        <strain evidence="2 3">10N.222.51.A1</strain>
    </source>
</reference>
<feature type="signal peptide" evidence="1">
    <location>
        <begin position="1"/>
        <end position="17"/>
    </location>
</feature>
<dbReference type="RefSeq" id="WP_137374893.1">
    <property type="nucleotide sequence ID" value="NZ_AP025490.1"/>
</dbReference>
<gene>
    <name evidence="2" type="ORF">AB4566_10955</name>
</gene>
<dbReference type="PROSITE" id="PS51257">
    <property type="entry name" value="PROKAR_LIPOPROTEIN"/>
    <property type="match status" value="1"/>
</dbReference>
<keyword evidence="1" id="KW-0732">Signal</keyword>
<dbReference type="EMBL" id="JBFRUW010000039">
    <property type="protein sequence ID" value="MFA0568794.1"/>
    <property type="molecule type" value="Genomic_DNA"/>
</dbReference>
<dbReference type="InterPro" id="IPR005619">
    <property type="entry name" value="Uncharacterised_YajG"/>
</dbReference>
<dbReference type="Proteomes" id="UP001570417">
    <property type="component" value="Unassembled WGS sequence"/>
</dbReference>
<accession>A0ABV4NBK1</accession>
<sequence length="189" mass="20660">MKKLVLAASLVVLTACSAPQKEQISVIPTASLSTSNLVENKTYTLSSKDVRAAQYVALVDSGRSNIEPIHAQQNMRITLENAIAQQFESQGYRASVNSENSVVLEIQEALVTVKHTIMENQMDGKVTLEVTAETPQGKLVKTFKGTAVRTGTLSASNDDISMVLNDVINLVLADISNDQELQNYMKERF</sequence>
<keyword evidence="2" id="KW-0449">Lipoprotein</keyword>
<comment type="caution">
    <text evidence="2">The sequence shown here is derived from an EMBL/GenBank/DDBJ whole genome shotgun (WGS) entry which is preliminary data.</text>
</comment>
<name>A0ABV4NBK1_9VIBR</name>
<organism evidence="2 3">
    <name type="scientific">Vibrio gallaecicus</name>
    <dbReference type="NCBI Taxonomy" id="552386"/>
    <lineage>
        <taxon>Bacteria</taxon>
        <taxon>Pseudomonadati</taxon>
        <taxon>Pseudomonadota</taxon>
        <taxon>Gammaproteobacteria</taxon>
        <taxon>Vibrionales</taxon>
        <taxon>Vibrionaceae</taxon>
        <taxon>Vibrio</taxon>
    </lineage>
</organism>
<protein>
    <submittedName>
        <fullName evidence="2">YajG family lipoprotein</fullName>
    </submittedName>
</protein>
<feature type="chain" id="PRO_5047380093" evidence="1">
    <location>
        <begin position="18"/>
        <end position="189"/>
    </location>
</feature>
<keyword evidence="3" id="KW-1185">Reference proteome</keyword>
<evidence type="ECO:0000256" key="1">
    <source>
        <dbReference type="SAM" id="SignalP"/>
    </source>
</evidence>